<name>A0A409XJV4_PSICY</name>
<organism evidence="2 3">
    <name type="scientific">Psilocybe cyanescens</name>
    <dbReference type="NCBI Taxonomy" id="93625"/>
    <lineage>
        <taxon>Eukaryota</taxon>
        <taxon>Fungi</taxon>
        <taxon>Dikarya</taxon>
        <taxon>Basidiomycota</taxon>
        <taxon>Agaricomycotina</taxon>
        <taxon>Agaricomycetes</taxon>
        <taxon>Agaricomycetidae</taxon>
        <taxon>Agaricales</taxon>
        <taxon>Agaricineae</taxon>
        <taxon>Strophariaceae</taxon>
        <taxon>Psilocybe</taxon>
    </lineage>
</organism>
<dbReference type="Proteomes" id="UP000283269">
    <property type="component" value="Unassembled WGS sequence"/>
</dbReference>
<comment type="caution">
    <text evidence="2">The sequence shown here is derived from an EMBL/GenBank/DDBJ whole genome shotgun (WGS) entry which is preliminary data.</text>
</comment>
<reference evidence="2 3" key="1">
    <citation type="journal article" date="2018" name="Evol. Lett.">
        <title>Horizontal gene cluster transfer increased hallucinogenic mushroom diversity.</title>
        <authorList>
            <person name="Reynolds H.T."/>
            <person name="Vijayakumar V."/>
            <person name="Gluck-Thaler E."/>
            <person name="Korotkin H.B."/>
            <person name="Matheny P.B."/>
            <person name="Slot J.C."/>
        </authorList>
    </citation>
    <scope>NUCLEOTIDE SEQUENCE [LARGE SCALE GENOMIC DNA]</scope>
    <source>
        <strain evidence="2 3">2631</strain>
    </source>
</reference>
<accession>A0A409XJV4</accession>
<evidence type="ECO:0000256" key="1">
    <source>
        <dbReference type="SAM" id="MobiDB-lite"/>
    </source>
</evidence>
<feature type="region of interest" description="Disordered" evidence="1">
    <location>
        <begin position="95"/>
        <end position="125"/>
    </location>
</feature>
<keyword evidence="3" id="KW-1185">Reference proteome</keyword>
<dbReference type="AlphaFoldDB" id="A0A409XJV4"/>
<evidence type="ECO:0000313" key="3">
    <source>
        <dbReference type="Proteomes" id="UP000283269"/>
    </source>
</evidence>
<dbReference type="EMBL" id="NHYD01001490">
    <property type="protein sequence ID" value="PPQ91053.1"/>
    <property type="molecule type" value="Genomic_DNA"/>
</dbReference>
<proteinExistence type="predicted"/>
<protein>
    <submittedName>
        <fullName evidence="2">Uncharacterized protein</fullName>
    </submittedName>
</protein>
<dbReference type="InParanoid" id="A0A409XJV4"/>
<sequence length="132" mass="14594">MGEGPYMLTHLTIYSTLWMVNLHDLLSPTTLQAQFKDSHIDLDARPFAFVGVSIEEGGGGPIRGVADVVCASSPHITFSGVPGALDATPLLPQTRHVLGQRHQKRHRNKKQQEQETPTPAWEEPHDILQLVL</sequence>
<evidence type="ECO:0000313" key="2">
    <source>
        <dbReference type="EMBL" id="PPQ91053.1"/>
    </source>
</evidence>
<feature type="compositionally biased region" description="Basic residues" evidence="1">
    <location>
        <begin position="98"/>
        <end position="109"/>
    </location>
</feature>
<gene>
    <name evidence="2" type="ORF">CVT25_014039</name>
</gene>